<name>A0AAV3XED9_9GAST</name>
<keyword evidence="3" id="KW-0963">Cytoplasm</keyword>
<evidence type="ECO:0000256" key="2">
    <source>
        <dbReference type="ARBA" id="ARBA00022448"/>
    </source>
</evidence>
<organism evidence="7 8">
    <name type="scientific">Plakobranchus ocellatus</name>
    <dbReference type="NCBI Taxonomy" id="259542"/>
    <lineage>
        <taxon>Eukaryota</taxon>
        <taxon>Metazoa</taxon>
        <taxon>Spiralia</taxon>
        <taxon>Lophotrochozoa</taxon>
        <taxon>Mollusca</taxon>
        <taxon>Gastropoda</taxon>
        <taxon>Heterobranchia</taxon>
        <taxon>Euthyneura</taxon>
        <taxon>Panpulmonata</taxon>
        <taxon>Sacoglossa</taxon>
        <taxon>Placobranchoidea</taxon>
        <taxon>Plakobranchidae</taxon>
        <taxon>Plakobranchus</taxon>
    </lineage>
</organism>
<keyword evidence="6" id="KW-0812">Transmembrane</keyword>
<dbReference type="InterPro" id="IPR040122">
    <property type="entry name" value="Importin_beta"/>
</dbReference>
<comment type="caution">
    <text evidence="7">The sequence shown here is derived from an EMBL/GenBank/DDBJ whole genome shotgun (WGS) entry which is preliminary data.</text>
</comment>
<dbReference type="InterPro" id="IPR011989">
    <property type="entry name" value="ARM-like"/>
</dbReference>
<dbReference type="InterPro" id="IPR016024">
    <property type="entry name" value="ARM-type_fold"/>
</dbReference>
<protein>
    <submittedName>
        <fullName evidence="7">Importin subunit beta-1</fullName>
    </submittedName>
</protein>
<dbReference type="GO" id="GO:0005737">
    <property type="term" value="C:cytoplasm"/>
    <property type="evidence" value="ECO:0007669"/>
    <property type="project" value="UniProtKB-SubCell"/>
</dbReference>
<dbReference type="GO" id="GO:0006606">
    <property type="term" value="P:protein import into nucleus"/>
    <property type="evidence" value="ECO:0007669"/>
    <property type="project" value="InterPro"/>
</dbReference>
<dbReference type="EMBL" id="BLXT01000379">
    <property type="protein sequence ID" value="GFN76355.1"/>
    <property type="molecule type" value="Genomic_DNA"/>
</dbReference>
<keyword evidence="6" id="KW-0472">Membrane</keyword>
<evidence type="ECO:0000256" key="6">
    <source>
        <dbReference type="SAM" id="Phobius"/>
    </source>
</evidence>
<proteinExistence type="predicted"/>
<keyword evidence="6" id="KW-1133">Transmembrane helix</keyword>
<evidence type="ECO:0000313" key="7">
    <source>
        <dbReference type="EMBL" id="GFN76355.1"/>
    </source>
</evidence>
<keyword evidence="5" id="KW-0653">Protein transport</keyword>
<evidence type="ECO:0000313" key="8">
    <source>
        <dbReference type="Proteomes" id="UP000735302"/>
    </source>
</evidence>
<keyword evidence="2" id="KW-0813">Transport</keyword>
<dbReference type="AlphaFoldDB" id="A0AAV3XED9"/>
<dbReference type="Proteomes" id="UP000735302">
    <property type="component" value="Unassembled WGS sequence"/>
</dbReference>
<keyword evidence="8" id="KW-1185">Reference proteome</keyword>
<evidence type="ECO:0000256" key="5">
    <source>
        <dbReference type="ARBA" id="ARBA00022927"/>
    </source>
</evidence>
<reference evidence="7 8" key="1">
    <citation type="journal article" date="2021" name="Elife">
        <title>Chloroplast acquisition without the gene transfer in kleptoplastic sea slugs, Plakobranchus ocellatus.</title>
        <authorList>
            <person name="Maeda T."/>
            <person name="Takahashi S."/>
            <person name="Yoshida T."/>
            <person name="Shimamura S."/>
            <person name="Takaki Y."/>
            <person name="Nagai Y."/>
            <person name="Toyoda A."/>
            <person name="Suzuki Y."/>
            <person name="Arimoto A."/>
            <person name="Ishii H."/>
            <person name="Satoh N."/>
            <person name="Nishiyama T."/>
            <person name="Hasebe M."/>
            <person name="Maruyama T."/>
            <person name="Minagawa J."/>
            <person name="Obokata J."/>
            <person name="Shigenobu S."/>
        </authorList>
    </citation>
    <scope>NUCLEOTIDE SEQUENCE [LARGE SCALE GENOMIC DNA]</scope>
</reference>
<evidence type="ECO:0000256" key="1">
    <source>
        <dbReference type="ARBA" id="ARBA00004496"/>
    </source>
</evidence>
<dbReference type="SUPFAM" id="SSF48371">
    <property type="entry name" value="ARM repeat"/>
    <property type="match status" value="1"/>
</dbReference>
<accession>A0AAV3XED9</accession>
<keyword evidence="4" id="KW-0677">Repeat</keyword>
<dbReference type="Gene3D" id="1.25.10.10">
    <property type="entry name" value="Leucine-rich Repeat Variant"/>
    <property type="match status" value="1"/>
</dbReference>
<sequence length="141" mass="16092">MEHENDEIALQGIEFWSTVCDEEVDLAIELSEAGEQGRPPERTSMFYAKGALQYLVPILLVTLTKQEEFDDDDEWNPCKAAGVCLMLMATCCEDDVVAYVLPFVTQHIRHEDWRYRDAAVMAFGMFSLVFPFLLCLSGTWL</sequence>
<feature type="transmembrane region" description="Helical" evidence="6">
    <location>
        <begin position="118"/>
        <end position="140"/>
    </location>
</feature>
<evidence type="ECO:0000256" key="3">
    <source>
        <dbReference type="ARBA" id="ARBA00022490"/>
    </source>
</evidence>
<gene>
    <name evidence="7" type="ORF">PoB_000286100</name>
</gene>
<comment type="subcellular location">
    <subcellularLocation>
        <location evidence="1">Cytoplasm</location>
    </subcellularLocation>
</comment>
<evidence type="ECO:0000256" key="4">
    <source>
        <dbReference type="ARBA" id="ARBA00022737"/>
    </source>
</evidence>
<dbReference type="PANTHER" id="PTHR10527">
    <property type="entry name" value="IMPORTIN BETA"/>
    <property type="match status" value="1"/>
</dbReference>